<dbReference type="PANTHER" id="PTHR35601">
    <property type="entry name" value="TOXIN RELE"/>
    <property type="match status" value="1"/>
</dbReference>
<keyword evidence="1" id="KW-1277">Toxin-antitoxin system</keyword>
<dbReference type="EMBL" id="JAWDKB010000003">
    <property type="protein sequence ID" value="MDV0443473.1"/>
    <property type="molecule type" value="Genomic_DNA"/>
</dbReference>
<name>A0AAE4MHB6_9EURY</name>
<dbReference type="InterPro" id="IPR007712">
    <property type="entry name" value="RelE/ParE_toxin"/>
</dbReference>
<proteinExistence type="predicted"/>
<dbReference type="Gene3D" id="3.30.2310.20">
    <property type="entry name" value="RelE-like"/>
    <property type="match status" value="1"/>
</dbReference>
<accession>A0AAE4MHB6</accession>
<dbReference type="AlphaFoldDB" id="A0AAE4MHB6"/>
<sequence length="86" mass="10321">MRFVYRLIYTSQAVKYLDSLEISTAFRIRDKIKSILMDPWRYTEPLVDMDGLRKLRVGDYRIVLSIDREQVIVTIINIGHRKNIYK</sequence>
<dbReference type="Proteomes" id="UP001283212">
    <property type="component" value="Unassembled WGS sequence"/>
</dbReference>
<keyword evidence="3" id="KW-1185">Reference proteome</keyword>
<evidence type="ECO:0008006" key="4">
    <source>
        <dbReference type="Google" id="ProtNLM"/>
    </source>
</evidence>
<dbReference type="Pfam" id="PF05016">
    <property type="entry name" value="ParE_toxin"/>
    <property type="match status" value="1"/>
</dbReference>
<dbReference type="InterPro" id="IPR035093">
    <property type="entry name" value="RelE/ParE_toxin_dom_sf"/>
</dbReference>
<dbReference type="SUPFAM" id="SSF143011">
    <property type="entry name" value="RelE-like"/>
    <property type="match status" value="1"/>
</dbReference>
<protein>
    <recommendedName>
        <fullName evidence="4">Type II toxin-antitoxin system RelE/ParE family toxin</fullName>
    </recommendedName>
</protein>
<reference evidence="2 3" key="1">
    <citation type="submission" date="2023-06" db="EMBL/GenBank/DDBJ databases">
        <title>Genome sequence of Methancorpusculaceae sp. Cs1.</title>
        <authorList>
            <person name="Protasov E."/>
            <person name="Platt K."/>
            <person name="Poehlein A."/>
            <person name="Daniel R."/>
            <person name="Brune A."/>
        </authorList>
    </citation>
    <scope>NUCLEOTIDE SEQUENCE [LARGE SCALE GENOMIC DNA]</scope>
    <source>
        <strain evidence="2 3">Cs1</strain>
    </source>
</reference>
<evidence type="ECO:0000313" key="2">
    <source>
        <dbReference type="EMBL" id="MDV0443473.1"/>
    </source>
</evidence>
<organism evidence="2 3">
    <name type="scientific">Methanorbis rubei</name>
    <dbReference type="NCBI Taxonomy" id="3028300"/>
    <lineage>
        <taxon>Archaea</taxon>
        <taxon>Methanobacteriati</taxon>
        <taxon>Methanobacteriota</taxon>
        <taxon>Stenosarchaea group</taxon>
        <taxon>Methanomicrobia</taxon>
        <taxon>Methanomicrobiales</taxon>
        <taxon>Methanocorpusculaceae</taxon>
        <taxon>Methanorbis</taxon>
    </lineage>
</organism>
<evidence type="ECO:0000256" key="1">
    <source>
        <dbReference type="ARBA" id="ARBA00022649"/>
    </source>
</evidence>
<dbReference type="RefSeq" id="WP_420847064.1">
    <property type="nucleotide sequence ID" value="NZ_JAWDKB010000003.1"/>
</dbReference>
<comment type="caution">
    <text evidence="2">The sequence shown here is derived from an EMBL/GenBank/DDBJ whole genome shotgun (WGS) entry which is preliminary data.</text>
</comment>
<evidence type="ECO:0000313" key="3">
    <source>
        <dbReference type="Proteomes" id="UP001283212"/>
    </source>
</evidence>
<gene>
    <name evidence="2" type="ORF">McpCs1_08500</name>
</gene>
<dbReference type="PANTHER" id="PTHR35601:SF1">
    <property type="entry name" value="TOXIN RELE"/>
    <property type="match status" value="1"/>
</dbReference>